<dbReference type="Proteomes" id="UP000216207">
    <property type="component" value="Unassembled WGS sequence"/>
</dbReference>
<sequence>MEKQTTKEKILELLKKQVEMSVGELTDALGITHMAVRKHLNVLLKDGFIQFREIKQEIGRPLQMFSISEKGDRLFPKNYEGLTVDFLHDIRDLHGDESIHYLFKKRELRLTDRYFKRMVHKSPEEKMAELANIQNEKGYMAEVTQHDARTFELVEHNCPVFAVAKQFKAACQCETSLFKNVLETESVKRVACQSDGDTECRFVMAFSEKRQVEHR</sequence>
<dbReference type="SUPFAM" id="SSF46785">
    <property type="entry name" value="Winged helix' DNA-binding domain"/>
    <property type="match status" value="1"/>
</dbReference>
<dbReference type="PANTHER" id="PTHR38600:SF2">
    <property type="entry name" value="SLL0088 PROTEIN"/>
    <property type="match status" value="1"/>
</dbReference>
<dbReference type="EMBL" id="NPCC01000043">
    <property type="protein sequence ID" value="PAE87047.1"/>
    <property type="molecule type" value="Genomic_DNA"/>
</dbReference>
<keyword evidence="1" id="KW-0238">DNA-binding</keyword>
<dbReference type="OMA" id="LCQGHCP"/>
<dbReference type="AlphaFoldDB" id="A0A268NU75"/>
<gene>
    <name evidence="2" type="ORF">CHH72_20615</name>
</gene>
<dbReference type="CDD" id="cd00090">
    <property type="entry name" value="HTH_ARSR"/>
    <property type="match status" value="1"/>
</dbReference>
<organism evidence="2 3">
    <name type="scientific">Shouchella clausii</name>
    <name type="common">Alkalihalobacillus clausii</name>
    <dbReference type="NCBI Taxonomy" id="79880"/>
    <lineage>
        <taxon>Bacteria</taxon>
        <taxon>Bacillati</taxon>
        <taxon>Bacillota</taxon>
        <taxon>Bacilli</taxon>
        <taxon>Bacillales</taxon>
        <taxon>Bacillaceae</taxon>
        <taxon>Shouchella</taxon>
    </lineage>
</organism>
<dbReference type="PANTHER" id="PTHR38600">
    <property type="entry name" value="TRANSCRIPTIONAL REGULATORY PROTEIN"/>
    <property type="match status" value="1"/>
</dbReference>
<name>A0A268NU75_SHOCL</name>
<dbReference type="InterPro" id="IPR036388">
    <property type="entry name" value="WH-like_DNA-bd_sf"/>
</dbReference>
<evidence type="ECO:0000313" key="3">
    <source>
        <dbReference type="Proteomes" id="UP000216207"/>
    </source>
</evidence>
<protein>
    <submittedName>
        <fullName evidence="2">Transcriptional regulator</fullName>
    </submittedName>
</protein>
<comment type="caution">
    <text evidence="2">The sequence shown here is derived from an EMBL/GenBank/DDBJ whole genome shotgun (WGS) entry which is preliminary data.</text>
</comment>
<dbReference type="InterPro" id="IPR036390">
    <property type="entry name" value="WH_DNA-bd_sf"/>
</dbReference>
<reference evidence="2 3" key="1">
    <citation type="submission" date="2017-07" db="EMBL/GenBank/DDBJ databases">
        <title>Isolation and whole genome analysis of endospore-forming bacteria from heroin.</title>
        <authorList>
            <person name="Kalinowski J."/>
            <person name="Ahrens B."/>
            <person name="Al-Dilaimi A."/>
            <person name="Winkler A."/>
            <person name="Wibberg D."/>
            <person name="Schleenbecker U."/>
            <person name="Ruckert C."/>
            <person name="Wolfel R."/>
            <person name="Grass G."/>
        </authorList>
    </citation>
    <scope>NUCLEOTIDE SEQUENCE [LARGE SCALE GENOMIC DNA]</scope>
    <source>
        <strain evidence="2 3">7539</strain>
    </source>
</reference>
<dbReference type="GO" id="GO:0003677">
    <property type="term" value="F:DNA binding"/>
    <property type="evidence" value="ECO:0007669"/>
    <property type="project" value="UniProtKB-KW"/>
</dbReference>
<dbReference type="InterPro" id="IPR011991">
    <property type="entry name" value="ArsR-like_HTH"/>
</dbReference>
<evidence type="ECO:0000313" key="2">
    <source>
        <dbReference type="EMBL" id="PAE87047.1"/>
    </source>
</evidence>
<proteinExistence type="predicted"/>
<evidence type="ECO:0000256" key="1">
    <source>
        <dbReference type="ARBA" id="ARBA00023125"/>
    </source>
</evidence>
<dbReference type="Pfam" id="PF13412">
    <property type="entry name" value="HTH_24"/>
    <property type="match status" value="1"/>
</dbReference>
<dbReference type="Gene3D" id="1.10.10.10">
    <property type="entry name" value="Winged helix-like DNA-binding domain superfamily/Winged helix DNA-binding domain"/>
    <property type="match status" value="1"/>
</dbReference>
<dbReference type="RefSeq" id="WP_011248015.1">
    <property type="nucleotide sequence ID" value="NZ_BOQQ01000001.1"/>
</dbReference>
<accession>A0A268NU75</accession>